<protein>
    <submittedName>
        <fullName evidence="1">Uncharacterized protein</fullName>
    </submittedName>
</protein>
<dbReference type="Proteomes" id="UP000223976">
    <property type="component" value="Segment"/>
</dbReference>
<dbReference type="SUPFAM" id="SSF56784">
    <property type="entry name" value="HAD-like"/>
    <property type="match status" value="1"/>
</dbReference>
<dbReference type="InterPro" id="IPR023214">
    <property type="entry name" value="HAD_sf"/>
</dbReference>
<evidence type="ECO:0000313" key="2">
    <source>
        <dbReference type="Proteomes" id="UP000223976"/>
    </source>
</evidence>
<dbReference type="GO" id="GO:0008253">
    <property type="term" value="F:5'-nucleotidase activity"/>
    <property type="evidence" value="ECO:0007669"/>
    <property type="project" value="InterPro"/>
</dbReference>
<gene>
    <name evidence="1" type="ORF">SEGD1_253</name>
</gene>
<reference evidence="1 2" key="1">
    <citation type="submission" date="2016-02" db="EMBL/GenBank/DDBJ databases">
        <title>Complete genome sequence of a polyvalent bacteriophage, SEGD1, simultaneously inhibiting both Salmonella enterica and Escherichia coli O157:H7.</title>
        <authorList>
            <person name="Fan J."/>
            <person name="Ma J."/>
        </authorList>
    </citation>
    <scope>NUCLEOTIDE SEQUENCE [LARGE SCALE GENOMIC DNA]</scope>
</reference>
<dbReference type="Pfam" id="PF06941">
    <property type="entry name" value="NT5C"/>
    <property type="match status" value="1"/>
</dbReference>
<dbReference type="InterPro" id="IPR010708">
    <property type="entry name" value="5'(3')-deoxyribonucleotidase"/>
</dbReference>
<dbReference type="EMBL" id="KU726251">
    <property type="protein sequence ID" value="AMR59900.1"/>
    <property type="molecule type" value="Genomic_DNA"/>
</dbReference>
<dbReference type="GO" id="GO:0009264">
    <property type="term" value="P:deoxyribonucleotide catabolic process"/>
    <property type="evidence" value="ECO:0007669"/>
    <property type="project" value="InterPro"/>
</dbReference>
<name>A0A142IIW2_9CAUD</name>
<accession>A0A142IIW2</accession>
<proteinExistence type="predicted"/>
<organism evidence="1 2">
    <name type="scientific">Enterobacteria phage SEGD1</name>
    <dbReference type="NCBI Taxonomy" id="1805456"/>
    <lineage>
        <taxon>Viruses</taxon>
        <taxon>Duplodnaviria</taxon>
        <taxon>Heunggongvirae</taxon>
        <taxon>Uroviricota</taxon>
        <taxon>Caudoviricetes</taxon>
        <taxon>Chimalliviridae</taxon>
        <taxon>Seoulvirus</taxon>
        <taxon>Seoulvirus SPN3US</taxon>
    </lineage>
</organism>
<sequence length="197" mass="22705">MTLVSCVGEQNKDKKMFYLDSDGVFARWRKYVLSTHFPGMTIKEFNALPELRRRSLVRSMYQNDPDLFYKLEPIEGVERILETVDRLCDSWAILTSGSEDHYDHQLVVDSKQRWFMKHFGVPADKVIVTESSGQKKAYASRGNLLVDDYGRNCREWILQGGAAIWSRTEEPNIDGICLQCEAFYNDPITHSGTLLQV</sequence>
<dbReference type="InterPro" id="IPR036412">
    <property type="entry name" value="HAD-like_sf"/>
</dbReference>
<evidence type="ECO:0000313" key="1">
    <source>
        <dbReference type="EMBL" id="AMR59900.1"/>
    </source>
</evidence>
<dbReference type="Gene3D" id="3.40.50.1000">
    <property type="entry name" value="HAD superfamily/HAD-like"/>
    <property type="match status" value="1"/>
</dbReference>